<dbReference type="InterPro" id="IPR037401">
    <property type="entry name" value="SnoaL-like"/>
</dbReference>
<accession>A0A2A4FZ36</accession>
<name>A0A2A4FZ36_9SPHN</name>
<evidence type="ECO:0000313" key="2">
    <source>
        <dbReference type="EMBL" id="PCE42978.1"/>
    </source>
</evidence>
<organism evidence="2 3">
    <name type="scientific">Rhizorhabdus dicambivorans</name>
    <dbReference type="NCBI Taxonomy" id="1850238"/>
    <lineage>
        <taxon>Bacteria</taxon>
        <taxon>Pseudomonadati</taxon>
        <taxon>Pseudomonadota</taxon>
        <taxon>Alphaproteobacteria</taxon>
        <taxon>Sphingomonadales</taxon>
        <taxon>Sphingomonadaceae</taxon>
        <taxon>Rhizorhabdus</taxon>
    </lineage>
</organism>
<sequence length="198" mass="22853">MERDMRHEEIDIAVEELLDREKIRHNLARYSRGMDRQDADLIASTYWPEGWDDHGMIAADGRAWADGMKPMWPTLKMGHMLGQSCIEIHGNFANCETYFFAYHRMGEGTATRDVHLGGRYADRLEKREGKWKFIHRVAIYDWSRSAGPSEPWDDVLFPFSAMPSRSYGAQADDYSWELFANEPSKKGTEYPVGPAGRK</sequence>
<dbReference type="Proteomes" id="UP000218934">
    <property type="component" value="Unassembled WGS sequence"/>
</dbReference>
<protein>
    <submittedName>
        <fullName evidence="2">Nuclear transport factor 2 family protein</fullName>
    </submittedName>
</protein>
<feature type="domain" description="SnoaL-like" evidence="1">
    <location>
        <begin position="15"/>
        <end position="136"/>
    </location>
</feature>
<evidence type="ECO:0000313" key="3">
    <source>
        <dbReference type="Proteomes" id="UP000218934"/>
    </source>
</evidence>
<dbReference type="CDD" id="cd00531">
    <property type="entry name" value="NTF2_like"/>
    <property type="match status" value="1"/>
</dbReference>
<dbReference type="OrthoDB" id="7425929at2"/>
<keyword evidence="3" id="KW-1185">Reference proteome</keyword>
<dbReference type="SUPFAM" id="SSF54427">
    <property type="entry name" value="NTF2-like"/>
    <property type="match status" value="1"/>
</dbReference>
<dbReference type="InterPro" id="IPR032710">
    <property type="entry name" value="NTF2-like_dom_sf"/>
</dbReference>
<reference evidence="2 3" key="1">
    <citation type="submission" date="2017-09" db="EMBL/GenBank/DDBJ databases">
        <title>The Catabolism of 3,6-Dichlorosalicylic acid is Initiated by the Cytochrome P450 Monooxygenase DsmABC in Rhizorhabdus dicambivorans Ndbn-20.</title>
        <authorList>
            <person name="Na L."/>
        </authorList>
    </citation>
    <scope>NUCLEOTIDE SEQUENCE [LARGE SCALE GENOMIC DNA]</scope>
    <source>
        <strain evidence="2 3">Ndbn-20m</strain>
    </source>
</reference>
<dbReference type="Gene3D" id="3.10.450.50">
    <property type="match status" value="1"/>
</dbReference>
<dbReference type="AlphaFoldDB" id="A0A2A4FZ36"/>
<dbReference type="KEGG" id="rdi:CMV14_16850"/>
<gene>
    <name evidence="2" type="ORF">COO09_06635</name>
</gene>
<dbReference type="Pfam" id="PF13577">
    <property type="entry name" value="SnoaL_4"/>
    <property type="match status" value="1"/>
</dbReference>
<comment type="caution">
    <text evidence="2">The sequence shown here is derived from an EMBL/GenBank/DDBJ whole genome shotgun (WGS) entry which is preliminary data.</text>
</comment>
<evidence type="ECO:0000259" key="1">
    <source>
        <dbReference type="Pfam" id="PF13577"/>
    </source>
</evidence>
<proteinExistence type="predicted"/>
<dbReference type="EMBL" id="NWUF01000005">
    <property type="protein sequence ID" value="PCE42978.1"/>
    <property type="molecule type" value="Genomic_DNA"/>
</dbReference>